<name>A0A074YI70_AURSE</name>
<sequence length="360" mass="39991">MISAPLQVPPSAIGTLAHAYTGRASDDSRIDVYFLSSSELSSTSLVSVCSSLTASYVRDYFGDDQVEEYQQFLTPIPSPFACVQDCIDDHFDRLDKWLLEHPAPERDVAIYPYGIIVFERDEQNVLLVHIDSINKTWQIGSTHLVVADVSLEVTSLIMGDELFGDICYKRDVLVPQNDPYIDENYKEHHKDESGSWKNNAPRFAVYSTGWAHALAVTGMLDDSYHDVPFGHSDVELYGLDSPHFIGAKNKLRAQFLVNVAADERGEKRHKGKGPCPSCRPLHKSIFIDVDNDDPRVNGVLVCQMVSDVSIGVKSDEQLAEMGRKAKIETRRVGVAFAVATAKIISSSGTDRTPPILQEKM</sequence>
<dbReference type="GeneID" id="25363895"/>
<evidence type="ECO:0000313" key="2">
    <source>
        <dbReference type="Proteomes" id="UP000030641"/>
    </source>
</evidence>
<accession>A0A074YI70</accession>
<proteinExistence type="predicted"/>
<dbReference type="OMA" id="QICDKAT"/>
<dbReference type="RefSeq" id="XP_013344153.1">
    <property type="nucleotide sequence ID" value="XM_013488699.1"/>
</dbReference>
<keyword evidence="2" id="KW-1185">Reference proteome</keyword>
<dbReference type="InParanoid" id="A0A074YI70"/>
<dbReference type="OrthoDB" id="3885014at2759"/>
<gene>
    <name evidence="1" type="ORF">AUEXF2481DRAFT_29179</name>
</gene>
<protein>
    <submittedName>
        <fullName evidence="1">Uncharacterized protein</fullName>
    </submittedName>
</protein>
<dbReference type="STRING" id="1043005.A0A074YI70"/>
<evidence type="ECO:0000313" key="1">
    <source>
        <dbReference type="EMBL" id="KEQ95759.1"/>
    </source>
</evidence>
<dbReference type="EMBL" id="KL584758">
    <property type="protein sequence ID" value="KEQ95759.1"/>
    <property type="molecule type" value="Genomic_DNA"/>
</dbReference>
<dbReference type="Proteomes" id="UP000030641">
    <property type="component" value="Unassembled WGS sequence"/>
</dbReference>
<dbReference type="HOGENOM" id="CLU_047853_0_0_1"/>
<organism evidence="1 2">
    <name type="scientific">Aureobasidium subglaciale (strain EXF-2481)</name>
    <name type="common">Aureobasidium pullulans var. subglaciale</name>
    <dbReference type="NCBI Taxonomy" id="1043005"/>
    <lineage>
        <taxon>Eukaryota</taxon>
        <taxon>Fungi</taxon>
        <taxon>Dikarya</taxon>
        <taxon>Ascomycota</taxon>
        <taxon>Pezizomycotina</taxon>
        <taxon>Dothideomycetes</taxon>
        <taxon>Dothideomycetidae</taxon>
        <taxon>Dothideales</taxon>
        <taxon>Saccotheciaceae</taxon>
        <taxon>Aureobasidium</taxon>
    </lineage>
</organism>
<dbReference type="AlphaFoldDB" id="A0A074YI70"/>
<reference evidence="1 2" key="1">
    <citation type="journal article" date="2014" name="BMC Genomics">
        <title>Genome sequencing of four Aureobasidium pullulans varieties: biotechnological potential, stress tolerance, and description of new species.</title>
        <authorList>
            <person name="Gostin Ar C."/>
            <person name="Ohm R.A."/>
            <person name="Kogej T."/>
            <person name="Sonjak S."/>
            <person name="Turk M."/>
            <person name="Zajc J."/>
            <person name="Zalar P."/>
            <person name="Grube M."/>
            <person name="Sun H."/>
            <person name="Han J."/>
            <person name="Sharma A."/>
            <person name="Chiniquy J."/>
            <person name="Ngan C.Y."/>
            <person name="Lipzen A."/>
            <person name="Barry K."/>
            <person name="Grigoriev I.V."/>
            <person name="Gunde-Cimerman N."/>
        </authorList>
    </citation>
    <scope>NUCLEOTIDE SEQUENCE [LARGE SCALE GENOMIC DNA]</scope>
    <source>
        <strain evidence="1 2">EXF-2481</strain>
    </source>
</reference>